<dbReference type="Proteomes" id="UP000252731">
    <property type="component" value="Unassembled WGS sequence"/>
</dbReference>
<keyword evidence="2" id="KW-1185">Reference proteome</keyword>
<name>A0A366JHA5_CYTFI</name>
<proteinExistence type="predicted"/>
<dbReference type="AlphaFoldDB" id="A0A366JHA5"/>
<evidence type="ECO:0000313" key="2">
    <source>
        <dbReference type="Proteomes" id="UP000252731"/>
    </source>
</evidence>
<dbReference type="EMBL" id="QNSF01000031">
    <property type="protein sequence ID" value="RBP86184.1"/>
    <property type="molecule type" value="Genomic_DNA"/>
</dbReference>
<protein>
    <recommendedName>
        <fullName evidence="3">Thioredoxin</fullName>
    </recommendedName>
</protein>
<comment type="caution">
    <text evidence="1">The sequence shown here is derived from an EMBL/GenBank/DDBJ whole genome shotgun (WGS) entry which is preliminary data.</text>
</comment>
<organism evidence="1 2">
    <name type="scientific">Cytobacillus firmus</name>
    <name type="common">Bacillus firmus</name>
    <dbReference type="NCBI Taxonomy" id="1399"/>
    <lineage>
        <taxon>Bacteria</taxon>
        <taxon>Bacillati</taxon>
        <taxon>Bacillota</taxon>
        <taxon>Bacilli</taxon>
        <taxon>Bacillales</taxon>
        <taxon>Bacillaceae</taxon>
        <taxon>Cytobacillus</taxon>
    </lineage>
</organism>
<evidence type="ECO:0000313" key="1">
    <source>
        <dbReference type="EMBL" id="RBP86184.1"/>
    </source>
</evidence>
<gene>
    <name evidence="1" type="ORF">DFO70_13117</name>
</gene>
<evidence type="ECO:0008006" key="3">
    <source>
        <dbReference type="Google" id="ProtNLM"/>
    </source>
</evidence>
<sequence>MAKTITAEEYQELATSINKPIVLEFGADW</sequence>
<reference evidence="1 2" key="1">
    <citation type="submission" date="2018-06" db="EMBL/GenBank/DDBJ databases">
        <title>Freshwater and sediment microbial communities from various areas in North America, analyzing microbe dynamics in response to fracking.</title>
        <authorList>
            <person name="Lamendella R."/>
        </authorList>
    </citation>
    <scope>NUCLEOTIDE SEQUENCE [LARGE SCALE GENOMIC DNA]</scope>
    <source>
        <strain evidence="1 2">14_TX</strain>
    </source>
</reference>
<accession>A0A366JHA5</accession>